<dbReference type="Proteomes" id="UP000076632">
    <property type="component" value="Unassembled WGS sequence"/>
</dbReference>
<dbReference type="EMBL" id="KV407465">
    <property type="protein sequence ID" value="KZF19733.1"/>
    <property type="molecule type" value="Genomic_DNA"/>
</dbReference>
<dbReference type="GO" id="GO:0034399">
    <property type="term" value="C:nuclear periphery"/>
    <property type="evidence" value="ECO:0007669"/>
    <property type="project" value="TreeGrafter"/>
</dbReference>
<dbReference type="SUPFAM" id="SSF50978">
    <property type="entry name" value="WD40 repeat-like"/>
    <property type="match status" value="1"/>
</dbReference>
<dbReference type="GeneID" id="28900615"/>
<gene>
    <name evidence="8" type="ORF">L228DRAFT_271053</name>
</gene>
<dbReference type="RefSeq" id="XP_018185288.1">
    <property type="nucleotide sequence ID" value="XM_018335478.1"/>
</dbReference>
<dbReference type="InParanoid" id="A0A164ZZ67"/>
<dbReference type="GO" id="GO:0051301">
    <property type="term" value="P:cell division"/>
    <property type="evidence" value="ECO:0007669"/>
    <property type="project" value="UniProtKB-KW"/>
</dbReference>
<dbReference type="Pfam" id="PF12894">
    <property type="entry name" value="ANAPC4_WD40"/>
    <property type="match status" value="1"/>
</dbReference>
<dbReference type="InterPro" id="IPR024789">
    <property type="entry name" value="APC4"/>
</dbReference>
<dbReference type="PANTHER" id="PTHR13260:SF0">
    <property type="entry name" value="ANAPHASE-PROMOTING COMPLEX SUBUNIT 4"/>
    <property type="match status" value="1"/>
</dbReference>
<evidence type="ECO:0000256" key="3">
    <source>
        <dbReference type="ARBA" id="ARBA00022776"/>
    </source>
</evidence>
<keyword evidence="4" id="KW-0833">Ubl conjugation pathway</keyword>
<dbReference type="STRING" id="1328760.A0A164ZZ67"/>
<dbReference type="Gene3D" id="2.130.10.10">
    <property type="entry name" value="YVTN repeat-like/Quinoprotein amine dehydrogenase"/>
    <property type="match status" value="1"/>
</dbReference>
<evidence type="ECO:0000256" key="1">
    <source>
        <dbReference type="ARBA" id="ARBA00016067"/>
    </source>
</evidence>
<evidence type="ECO:0000313" key="9">
    <source>
        <dbReference type="Proteomes" id="UP000076632"/>
    </source>
</evidence>
<dbReference type="InterPro" id="IPR024790">
    <property type="entry name" value="APC4_long_dom"/>
</dbReference>
<evidence type="ECO:0000256" key="4">
    <source>
        <dbReference type="ARBA" id="ARBA00022786"/>
    </source>
</evidence>
<dbReference type="PANTHER" id="PTHR13260">
    <property type="entry name" value="ANAPHASE PROMOTING COMPLEX SUBUNIT 4 APC4"/>
    <property type="match status" value="1"/>
</dbReference>
<keyword evidence="3" id="KW-0498">Mitosis</keyword>
<dbReference type="InterPro" id="IPR036322">
    <property type="entry name" value="WD40_repeat_dom_sf"/>
</dbReference>
<dbReference type="InterPro" id="IPR024977">
    <property type="entry name" value="Apc4-like_WD40_dom"/>
</dbReference>
<reference evidence="8 9" key="1">
    <citation type="journal article" date="2016" name="Fungal Biol.">
        <title>The genome of Xylona heveae provides a window into fungal endophytism.</title>
        <authorList>
            <person name="Gazis R."/>
            <person name="Kuo A."/>
            <person name="Riley R."/>
            <person name="LaButti K."/>
            <person name="Lipzen A."/>
            <person name="Lin J."/>
            <person name="Amirebrahimi M."/>
            <person name="Hesse C.N."/>
            <person name="Spatafora J.W."/>
            <person name="Henrissat B."/>
            <person name="Hainaut M."/>
            <person name="Grigoriev I.V."/>
            <person name="Hibbett D.S."/>
        </authorList>
    </citation>
    <scope>NUCLEOTIDE SEQUENCE [LARGE SCALE GENOMIC DNA]</scope>
    <source>
        <strain evidence="8 9">TC161</strain>
    </source>
</reference>
<name>A0A164ZZ67_XYLHT</name>
<dbReference type="GO" id="GO:0005680">
    <property type="term" value="C:anaphase-promoting complex"/>
    <property type="evidence" value="ECO:0007669"/>
    <property type="project" value="InterPro"/>
</dbReference>
<dbReference type="AlphaFoldDB" id="A0A164ZZ67"/>
<sequence length="793" mass="88394">MPAVSLHVLAEKSLHQQINPELLAYCPTMDLLAMGAKDGHLNLFRLGGQRVFSYVPKGYSLAIQKLKWKPNGQLLAVAWSDQITRLISSDSGKVVHQLDFSAEGGSHVTCIGWGTNLTDLKAGMGGETKTNRHPLEEVLGEAAKRHMRDLESDLPRELALLDIESSLPKLSILPSAGKDEDIFSSRPSVDAIFHVNDPTAEKSVDVMLLGFDNGTIHIRLYDSFDLGSFEMKKALPSLQICRPVLHASNSCTSTHALLVDTATASNSSQGLYIVPLDLKFISGMGQYLSFIASKSTQLQNLLRYIDQVRVQLQLEWKSSQDLPSRFVRNINETLAEKSQTNIIQAMYHLAVTGNCYPEMKEWLVEILTERGHKRWEKATTSGYENIRKLIHQCLLPALERCNLLVSRLRGFSRYQPSNALFGLSTSELDGVLDTVHCLTLVAHTVLRQAGIELQQFSAFSTWLRHEIDVQASDPSISSADDAVEKDTIIDYARLLEYIQGAMTVSRIGGFFQPHTSHNSQIDVSKKEMLPNAVIAERFSEYNKGIGTEKGLPTFEEITGKLGQQFQHVFKRISATGQRGVVFGRPILLASKYQPTGLDMRMNYEKTDSGEAFVVYVAIEVKITGHSMLQVYRVTLDIEGGVSSTRAVEVSTIKFAAGSIKDAGFVDDEFIMVLFNNEDISHLLMIPYKGQTTHPFRLRYRTVPQETKAEECLASMDSIDFTREAITNCSSHTFDGTDKFSPVRIEINGRKGRRAVCVLDRDLLRYKVFDLDSGGVDELEAAGSEYENEDMMSE</sequence>
<keyword evidence="2" id="KW-0132">Cell division</keyword>
<proteinExistence type="predicted"/>
<organism evidence="8 9">
    <name type="scientific">Xylona heveae (strain CBS 132557 / TC161)</name>
    <dbReference type="NCBI Taxonomy" id="1328760"/>
    <lineage>
        <taxon>Eukaryota</taxon>
        <taxon>Fungi</taxon>
        <taxon>Dikarya</taxon>
        <taxon>Ascomycota</taxon>
        <taxon>Pezizomycotina</taxon>
        <taxon>Xylonomycetes</taxon>
        <taxon>Xylonales</taxon>
        <taxon>Xylonaceae</taxon>
        <taxon>Xylona</taxon>
    </lineage>
</organism>
<evidence type="ECO:0000259" key="7">
    <source>
        <dbReference type="Pfam" id="PF12896"/>
    </source>
</evidence>
<dbReference type="GO" id="GO:0031145">
    <property type="term" value="P:anaphase-promoting complex-dependent catabolic process"/>
    <property type="evidence" value="ECO:0007669"/>
    <property type="project" value="InterPro"/>
</dbReference>
<evidence type="ECO:0000256" key="2">
    <source>
        <dbReference type="ARBA" id="ARBA00022618"/>
    </source>
</evidence>
<evidence type="ECO:0000313" key="8">
    <source>
        <dbReference type="EMBL" id="KZF19733.1"/>
    </source>
</evidence>
<dbReference type="Pfam" id="PF12896">
    <property type="entry name" value="ANAPC4"/>
    <property type="match status" value="1"/>
</dbReference>
<feature type="domain" description="Anaphase-promoting complex subunit 4-like WD40" evidence="6">
    <location>
        <begin position="23"/>
        <end position="115"/>
    </location>
</feature>
<keyword evidence="9" id="KW-1185">Reference proteome</keyword>
<keyword evidence="5" id="KW-0131">Cell cycle</keyword>
<dbReference type="InterPro" id="IPR015943">
    <property type="entry name" value="WD40/YVTN_repeat-like_dom_sf"/>
</dbReference>
<feature type="domain" description="Anaphase-promoting complex subunit 4 long" evidence="7">
    <location>
        <begin position="273"/>
        <end position="472"/>
    </location>
</feature>
<accession>A0A164ZZ67</accession>
<evidence type="ECO:0000256" key="5">
    <source>
        <dbReference type="ARBA" id="ARBA00023306"/>
    </source>
</evidence>
<dbReference type="OrthoDB" id="2110451at2759"/>
<dbReference type="OMA" id="FEPMKEF"/>
<protein>
    <recommendedName>
        <fullName evidence="1">Anaphase-promoting complex subunit 4</fullName>
    </recommendedName>
</protein>
<dbReference type="GO" id="GO:0070979">
    <property type="term" value="P:protein K11-linked ubiquitination"/>
    <property type="evidence" value="ECO:0007669"/>
    <property type="project" value="TreeGrafter"/>
</dbReference>
<evidence type="ECO:0000259" key="6">
    <source>
        <dbReference type="Pfam" id="PF12894"/>
    </source>
</evidence>